<keyword evidence="2" id="KW-0560">Oxidoreductase</keyword>
<organism evidence="3 4">
    <name type="scientific">Mycolicibacterium moriokaense</name>
    <dbReference type="NCBI Taxonomy" id="39691"/>
    <lineage>
        <taxon>Bacteria</taxon>
        <taxon>Bacillati</taxon>
        <taxon>Actinomycetota</taxon>
        <taxon>Actinomycetes</taxon>
        <taxon>Mycobacteriales</taxon>
        <taxon>Mycobacteriaceae</taxon>
        <taxon>Mycolicibacterium</taxon>
    </lineage>
</organism>
<evidence type="ECO:0000313" key="3">
    <source>
        <dbReference type="EMBL" id="BBX00432.1"/>
    </source>
</evidence>
<dbReference type="Pfam" id="PF13561">
    <property type="entry name" value="adh_short_C2"/>
    <property type="match status" value="1"/>
</dbReference>
<sequence>MLSLAGRSALVTGGGTGIGKACATALAEAGAAVVICGPDLAVLDAAAEQMPGDVRSVVADVTDEAQVQAAVEAACVDGALDIAVANAGVPMPGSVLHITDEHWMGPVGVNVLGTAHTIKHAARRMVDRGGSIVAISSIASLRPASFMATYNVTKAAVDELVRTCAAELGRFGIRVNGVRPGWVATETVATTTTSENMAIVREGTPLAGLSDHDGLGRPEDVARAVVYFASDYSGWITGQLLGVCGGSSLPPPSGDFSYVARMLFPDDMARDFGEVS</sequence>
<proteinExistence type="inferred from homology"/>
<keyword evidence="4" id="KW-1185">Reference proteome</keyword>
<dbReference type="CDD" id="cd05233">
    <property type="entry name" value="SDR_c"/>
    <property type="match status" value="1"/>
</dbReference>
<dbReference type="PRINTS" id="PR00080">
    <property type="entry name" value="SDRFAMILY"/>
</dbReference>
<dbReference type="PANTHER" id="PTHR42760">
    <property type="entry name" value="SHORT-CHAIN DEHYDROGENASES/REDUCTASES FAMILY MEMBER"/>
    <property type="match status" value="1"/>
</dbReference>
<dbReference type="Gene3D" id="3.40.50.720">
    <property type="entry name" value="NAD(P)-binding Rossmann-like Domain"/>
    <property type="match status" value="1"/>
</dbReference>
<dbReference type="AlphaFoldDB" id="A0AAD1H872"/>
<gene>
    <name evidence="3" type="ORF">MMOR_13680</name>
</gene>
<dbReference type="PANTHER" id="PTHR42760:SF133">
    <property type="entry name" value="3-OXOACYL-[ACYL-CARRIER-PROTEIN] REDUCTASE"/>
    <property type="match status" value="1"/>
</dbReference>
<dbReference type="FunFam" id="3.40.50.720:FF:000084">
    <property type="entry name" value="Short-chain dehydrogenase reductase"/>
    <property type="match status" value="1"/>
</dbReference>
<accession>A0AAD1H872</accession>
<dbReference type="Proteomes" id="UP000466681">
    <property type="component" value="Chromosome"/>
</dbReference>
<dbReference type="InterPro" id="IPR002347">
    <property type="entry name" value="SDR_fam"/>
</dbReference>
<dbReference type="InterPro" id="IPR036291">
    <property type="entry name" value="NAD(P)-bd_dom_sf"/>
</dbReference>
<dbReference type="KEGG" id="mmor:MMOR_13680"/>
<protein>
    <submittedName>
        <fullName evidence="3">Short-chain dehydrogenase</fullName>
    </submittedName>
</protein>
<reference evidence="3 4" key="1">
    <citation type="journal article" date="2019" name="Emerg. Microbes Infect.">
        <title>Comprehensive subspecies identification of 175 nontuberculous mycobacteria species based on 7547 genomic profiles.</title>
        <authorList>
            <person name="Matsumoto Y."/>
            <person name="Kinjo T."/>
            <person name="Motooka D."/>
            <person name="Nabeya D."/>
            <person name="Jung N."/>
            <person name="Uechi K."/>
            <person name="Horii T."/>
            <person name="Iida T."/>
            <person name="Fujita J."/>
            <person name="Nakamura S."/>
        </authorList>
    </citation>
    <scope>NUCLEOTIDE SEQUENCE [LARGE SCALE GENOMIC DNA]</scope>
    <source>
        <strain evidence="3 4">JCM 6375</strain>
    </source>
</reference>
<name>A0AAD1H872_9MYCO</name>
<dbReference type="PRINTS" id="PR00081">
    <property type="entry name" value="GDHRDH"/>
</dbReference>
<dbReference type="EMBL" id="AP022560">
    <property type="protein sequence ID" value="BBX00432.1"/>
    <property type="molecule type" value="Genomic_DNA"/>
</dbReference>
<comment type="similarity">
    <text evidence="1">Belongs to the short-chain dehydrogenases/reductases (SDR) family.</text>
</comment>
<evidence type="ECO:0000256" key="2">
    <source>
        <dbReference type="ARBA" id="ARBA00023002"/>
    </source>
</evidence>
<evidence type="ECO:0000313" key="4">
    <source>
        <dbReference type="Proteomes" id="UP000466681"/>
    </source>
</evidence>
<evidence type="ECO:0000256" key="1">
    <source>
        <dbReference type="ARBA" id="ARBA00006484"/>
    </source>
</evidence>
<dbReference type="SUPFAM" id="SSF51735">
    <property type="entry name" value="NAD(P)-binding Rossmann-fold domains"/>
    <property type="match status" value="1"/>
</dbReference>
<dbReference type="GO" id="GO:0016616">
    <property type="term" value="F:oxidoreductase activity, acting on the CH-OH group of donors, NAD or NADP as acceptor"/>
    <property type="evidence" value="ECO:0007669"/>
    <property type="project" value="TreeGrafter"/>
</dbReference>